<evidence type="ECO:0000313" key="2">
    <source>
        <dbReference type="EMBL" id="MET3601709.1"/>
    </source>
</evidence>
<keyword evidence="3" id="KW-1185">Reference proteome</keyword>
<comment type="caution">
    <text evidence="2">The sequence shown here is derived from an EMBL/GenBank/DDBJ whole genome shotgun (WGS) entry which is preliminary data.</text>
</comment>
<dbReference type="Proteomes" id="UP001549164">
    <property type="component" value="Unassembled WGS sequence"/>
</dbReference>
<accession>A0ABV2IFW6</accession>
<gene>
    <name evidence="2" type="ORF">ABID12_003670</name>
</gene>
<keyword evidence="1" id="KW-0472">Membrane</keyword>
<keyword evidence="1" id="KW-0812">Transmembrane</keyword>
<organism evidence="2 3">
    <name type="scientific">Martelella mangrovi</name>
    <dbReference type="NCBI Taxonomy" id="1397477"/>
    <lineage>
        <taxon>Bacteria</taxon>
        <taxon>Pseudomonadati</taxon>
        <taxon>Pseudomonadota</taxon>
        <taxon>Alphaproteobacteria</taxon>
        <taxon>Hyphomicrobiales</taxon>
        <taxon>Aurantimonadaceae</taxon>
        <taxon>Martelella</taxon>
    </lineage>
</organism>
<reference evidence="2 3" key="1">
    <citation type="submission" date="2024-06" db="EMBL/GenBank/DDBJ databases">
        <title>Genomic Encyclopedia of Type Strains, Phase IV (KMG-IV): sequencing the most valuable type-strain genomes for metagenomic binning, comparative biology and taxonomic classification.</title>
        <authorList>
            <person name="Goeker M."/>
        </authorList>
    </citation>
    <scope>NUCLEOTIDE SEQUENCE [LARGE SCALE GENOMIC DNA]</scope>
    <source>
        <strain evidence="2 3">DSM 28102</strain>
    </source>
</reference>
<evidence type="ECO:0000313" key="3">
    <source>
        <dbReference type="Proteomes" id="UP001549164"/>
    </source>
</evidence>
<keyword evidence="1" id="KW-1133">Transmembrane helix</keyword>
<sequence>MDPPVKQPWFYVLKAGSVFAMALRIVMSFLMAATI</sequence>
<name>A0ABV2IFW6_9HYPH</name>
<feature type="non-terminal residue" evidence="2">
    <location>
        <position position="35"/>
    </location>
</feature>
<dbReference type="EMBL" id="JBEPLY010000015">
    <property type="protein sequence ID" value="MET3601709.1"/>
    <property type="molecule type" value="Genomic_DNA"/>
</dbReference>
<protein>
    <submittedName>
        <fullName evidence="2">Uncharacterized protein</fullName>
    </submittedName>
</protein>
<feature type="transmembrane region" description="Helical" evidence="1">
    <location>
        <begin position="12"/>
        <end position="33"/>
    </location>
</feature>
<evidence type="ECO:0000256" key="1">
    <source>
        <dbReference type="SAM" id="Phobius"/>
    </source>
</evidence>
<proteinExistence type="predicted"/>